<feature type="region of interest" description="Disordered" evidence="1">
    <location>
        <begin position="90"/>
        <end position="115"/>
    </location>
</feature>
<keyword evidence="3" id="KW-1185">Reference proteome</keyword>
<sequence>MIGFDLTGGEKANAPHFSILLDIGPDIAPGAAIGDKGYASKANRAAARARGIAPVIPYKANEKDKPAFFAKVLYKAHARIEQGIGVVNASSVSPCGSRKRPATIETSSASQRDYA</sequence>
<reference evidence="2 3" key="1">
    <citation type="submission" date="2024-05" db="EMBL/GenBank/DDBJ databases">
        <authorList>
            <person name="Jiang F."/>
        </authorList>
    </citation>
    <scope>NUCLEOTIDE SEQUENCE [LARGE SCALE GENOMIC DNA]</scope>
    <source>
        <strain evidence="2 3">LZ166</strain>
    </source>
</reference>
<accession>A0ABV3SQ55</accession>
<organism evidence="2 3">
    <name type="scientific">Aquibium pacificus</name>
    <dbReference type="NCBI Taxonomy" id="3153579"/>
    <lineage>
        <taxon>Bacteria</taxon>
        <taxon>Pseudomonadati</taxon>
        <taxon>Pseudomonadota</taxon>
        <taxon>Alphaproteobacteria</taxon>
        <taxon>Hyphomicrobiales</taxon>
        <taxon>Phyllobacteriaceae</taxon>
        <taxon>Aquibium</taxon>
    </lineage>
</organism>
<evidence type="ECO:0000313" key="2">
    <source>
        <dbReference type="EMBL" id="MEX0408829.1"/>
    </source>
</evidence>
<evidence type="ECO:0008006" key="4">
    <source>
        <dbReference type="Google" id="ProtNLM"/>
    </source>
</evidence>
<gene>
    <name evidence="2" type="ORF">ABGN05_24610</name>
</gene>
<feature type="compositionally biased region" description="Polar residues" evidence="1">
    <location>
        <begin position="104"/>
        <end position="115"/>
    </location>
</feature>
<name>A0ABV3SQ55_9HYPH</name>
<comment type="caution">
    <text evidence="2">The sequence shown here is derived from an EMBL/GenBank/DDBJ whole genome shotgun (WGS) entry which is preliminary data.</text>
</comment>
<dbReference type="Proteomes" id="UP001556692">
    <property type="component" value="Unassembled WGS sequence"/>
</dbReference>
<proteinExistence type="predicted"/>
<dbReference type="EMBL" id="JBDPGJ010000006">
    <property type="protein sequence ID" value="MEX0408829.1"/>
    <property type="molecule type" value="Genomic_DNA"/>
</dbReference>
<protein>
    <recommendedName>
        <fullName evidence="4">Transposase</fullName>
    </recommendedName>
</protein>
<evidence type="ECO:0000313" key="3">
    <source>
        <dbReference type="Proteomes" id="UP001556692"/>
    </source>
</evidence>
<evidence type="ECO:0000256" key="1">
    <source>
        <dbReference type="SAM" id="MobiDB-lite"/>
    </source>
</evidence>